<dbReference type="PANTHER" id="PTHR13551">
    <property type="entry name" value="BRAIN PROTEIN I3"/>
    <property type="match status" value="1"/>
</dbReference>
<feature type="transmembrane region" description="Helical" evidence="13">
    <location>
        <begin position="165"/>
        <end position="186"/>
    </location>
</feature>
<evidence type="ECO:0000256" key="11">
    <source>
        <dbReference type="ARBA" id="ARBA00046593"/>
    </source>
</evidence>
<evidence type="ECO:0000256" key="12">
    <source>
        <dbReference type="SAM" id="MobiDB-lite"/>
    </source>
</evidence>
<evidence type="ECO:0000256" key="5">
    <source>
        <dbReference type="ARBA" id="ARBA00022692"/>
    </source>
</evidence>
<feature type="region of interest" description="Disordered" evidence="12">
    <location>
        <begin position="14"/>
        <end position="123"/>
    </location>
</feature>
<dbReference type="GO" id="GO:0048471">
    <property type="term" value="C:perinuclear region of cytoplasm"/>
    <property type="evidence" value="ECO:0007669"/>
    <property type="project" value="UniProtKB-SubCell"/>
</dbReference>
<dbReference type="AlphaFoldDB" id="A0AA39HLB4"/>
<proteinExistence type="inferred from homology"/>
<protein>
    <recommendedName>
        <fullName evidence="9">Membrane protein BRI3</fullName>
    </recommendedName>
    <alternativeName>
        <fullName evidence="10">Brain protein I3</fullName>
    </alternativeName>
</protein>
<evidence type="ECO:0000313" key="15">
    <source>
        <dbReference type="Proteomes" id="UP001175271"/>
    </source>
</evidence>
<evidence type="ECO:0000256" key="4">
    <source>
        <dbReference type="ARBA" id="ARBA00022490"/>
    </source>
</evidence>
<comment type="subunit">
    <text evidence="11">Interacts with BRI3BP. Interacts with MGAT1 and IFITM3.</text>
</comment>
<comment type="subcellular location">
    <subcellularLocation>
        <location evidence="2">Cytoplasm</location>
        <location evidence="2">Perinuclear region</location>
    </subcellularLocation>
    <subcellularLocation>
        <location evidence="1">Lysosome membrane</location>
        <topology evidence="1">Multi-pass membrane protein</topology>
    </subcellularLocation>
</comment>
<comment type="caution">
    <text evidence="14">The sequence shown here is derived from an EMBL/GenBank/DDBJ whole genome shotgun (WGS) entry which is preliminary data.</text>
</comment>
<evidence type="ECO:0000256" key="13">
    <source>
        <dbReference type="SAM" id="Phobius"/>
    </source>
</evidence>
<reference evidence="14" key="1">
    <citation type="submission" date="2023-06" db="EMBL/GenBank/DDBJ databases">
        <title>Genomic analysis of the entomopathogenic nematode Steinernema hermaphroditum.</title>
        <authorList>
            <person name="Schwarz E.M."/>
            <person name="Heppert J.K."/>
            <person name="Baniya A."/>
            <person name="Schwartz H.T."/>
            <person name="Tan C.-H."/>
            <person name="Antoshechkin I."/>
            <person name="Sternberg P.W."/>
            <person name="Goodrich-Blair H."/>
            <person name="Dillman A.R."/>
        </authorList>
    </citation>
    <scope>NUCLEOTIDE SEQUENCE</scope>
    <source>
        <strain evidence="14">PS9179</strain>
        <tissue evidence="14">Whole animal</tissue>
    </source>
</reference>
<dbReference type="EMBL" id="JAUCMV010000004">
    <property type="protein sequence ID" value="KAK0406752.1"/>
    <property type="molecule type" value="Genomic_DNA"/>
</dbReference>
<evidence type="ECO:0000256" key="8">
    <source>
        <dbReference type="ARBA" id="ARBA00023228"/>
    </source>
</evidence>
<dbReference type="GO" id="GO:0005765">
    <property type="term" value="C:lysosomal membrane"/>
    <property type="evidence" value="ECO:0007669"/>
    <property type="project" value="UniProtKB-SubCell"/>
</dbReference>
<keyword evidence="6 13" id="KW-1133">Transmembrane helix</keyword>
<keyword evidence="8" id="KW-0458">Lysosome</keyword>
<name>A0AA39HLB4_9BILA</name>
<dbReference type="PANTHER" id="PTHR13551:SF1">
    <property type="entry name" value="MEMBRANE PROTEIN BRI3"/>
    <property type="match status" value="1"/>
</dbReference>
<evidence type="ECO:0000256" key="2">
    <source>
        <dbReference type="ARBA" id="ARBA00004556"/>
    </source>
</evidence>
<keyword evidence="5 13" id="KW-0812">Transmembrane</keyword>
<gene>
    <name evidence="14" type="ORF">QR680_018783</name>
</gene>
<evidence type="ECO:0000256" key="7">
    <source>
        <dbReference type="ARBA" id="ARBA00023136"/>
    </source>
</evidence>
<keyword evidence="15" id="KW-1185">Reference proteome</keyword>
<evidence type="ECO:0000256" key="1">
    <source>
        <dbReference type="ARBA" id="ARBA00004155"/>
    </source>
</evidence>
<evidence type="ECO:0000256" key="3">
    <source>
        <dbReference type="ARBA" id="ARBA00008090"/>
    </source>
</evidence>
<evidence type="ECO:0000256" key="6">
    <source>
        <dbReference type="ARBA" id="ARBA00022989"/>
    </source>
</evidence>
<dbReference type="InterPro" id="IPR019317">
    <property type="entry name" value="BRI3"/>
</dbReference>
<accession>A0AA39HLB4</accession>
<dbReference type="Proteomes" id="UP001175271">
    <property type="component" value="Unassembled WGS sequence"/>
</dbReference>
<sequence length="204" mass="22083">MDEFRRSLRLIPTEIDTVMTSGKVPLPSAPPPPEDESSSSGSGHRQPAEAPQPQPPQTVTTSHVSAPHPAPSPGFYAEAPPSYQAALTSPVNPPYPGEHAKMPQPNAAPTGVTPMYHPAPPYQPQQLNPNLIPVSAPVVIHTTSVHPRGDCAFCQTGNIRNETDFCCLLCLIIIAVFTFPFGLLLLCCIPCTVRKRCTRCRRIY</sequence>
<evidence type="ECO:0000256" key="9">
    <source>
        <dbReference type="ARBA" id="ARBA00035284"/>
    </source>
</evidence>
<comment type="similarity">
    <text evidence="3">Belongs to the BRI3 family.</text>
</comment>
<keyword evidence="7 13" id="KW-0472">Membrane</keyword>
<evidence type="ECO:0000313" key="14">
    <source>
        <dbReference type="EMBL" id="KAK0406752.1"/>
    </source>
</evidence>
<dbReference type="Pfam" id="PF10164">
    <property type="entry name" value="BRI3"/>
    <property type="match status" value="1"/>
</dbReference>
<organism evidence="14 15">
    <name type="scientific">Steinernema hermaphroditum</name>
    <dbReference type="NCBI Taxonomy" id="289476"/>
    <lineage>
        <taxon>Eukaryota</taxon>
        <taxon>Metazoa</taxon>
        <taxon>Ecdysozoa</taxon>
        <taxon>Nematoda</taxon>
        <taxon>Chromadorea</taxon>
        <taxon>Rhabditida</taxon>
        <taxon>Tylenchina</taxon>
        <taxon>Panagrolaimomorpha</taxon>
        <taxon>Strongyloidoidea</taxon>
        <taxon>Steinernematidae</taxon>
        <taxon>Steinernema</taxon>
    </lineage>
</organism>
<feature type="compositionally biased region" description="Low complexity" evidence="12">
    <location>
        <begin position="38"/>
        <end position="49"/>
    </location>
</feature>
<keyword evidence="4" id="KW-0963">Cytoplasm</keyword>
<evidence type="ECO:0000256" key="10">
    <source>
        <dbReference type="ARBA" id="ARBA00035449"/>
    </source>
</evidence>